<accession>A0A6N8SJ66</accession>
<dbReference type="RefSeq" id="WP_160862303.1">
    <property type="nucleotide sequence ID" value="NZ_WUMK01000012.1"/>
</dbReference>
<keyword evidence="2" id="KW-1185">Reference proteome</keyword>
<proteinExistence type="predicted"/>
<sequence>MTAVNVLVLEDSAVIVTDTLGIQPSGRRLHATKCIPLPHMKLAIATRGTLAANGMFARILALEATDFESARAFLDRSFRELSTITYEDMSENHAWKVGIDLFVAGWSKKGPAAFTVSTLNTGYRVQDIPYVAITPTVPQHVFKSFSDDPIANMPALLAAQAKADHNVGGFMNVTHVGEREIVTYSAGAIPSPIVTELPTPEPKLPEAFAKHLRKP</sequence>
<reference evidence="1 2" key="1">
    <citation type="submission" date="2019-12" db="EMBL/GenBank/DDBJ databases">
        <title>Shinella kummerowiae sp. nov., a symbiotic bacterium isolated from root nodules of the herbal legume Kummerowia stipulacea.</title>
        <authorList>
            <person name="Gao J."/>
        </authorList>
    </citation>
    <scope>NUCLEOTIDE SEQUENCE [LARGE SCALE GENOMIC DNA]</scope>
    <source>
        <strain evidence="1 2">CCBAU 25048</strain>
    </source>
</reference>
<dbReference type="Proteomes" id="UP000435802">
    <property type="component" value="Unassembled WGS sequence"/>
</dbReference>
<evidence type="ECO:0000313" key="2">
    <source>
        <dbReference type="Proteomes" id="UP000435802"/>
    </source>
</evidence>
<protein>
    <submittedName>
        <fullName evidence="1">Uncharacterized protein</fullName>
    </submittedName>
</protein>
<evidence type="ECO:0000313" key="1">
    <source>
        <dbReference type="EMBL" id="MXN48811.1"/>
    </source>
</evidence>
<comment type="caution">
    <text evidence="1">The sequence shown here is derived from an EMBL/GenBank/DDBJ whole genome shotgun (WGS) entry which is preliminary data.</text>
</comment>
<dbReference type="AlphaFoldDB" id="A0A6N8SJ66"/>
<organism evidence="1 2">
    <name type="scientific">Shinella kummerowiae</name>
    <dbReference type="NCBI Taxonomy" id="417745"/>
    <lineage>
        <taxon>Bacteria</taxon>
        <taxon>Pseudomonadati</taxon>
        <taxon>Pseudomonadota</taxon>
        <taxon>Alphaproteobacteria</taxon>
        <taxon>Hyphomicrobiales</taxon>
        <taxon>Rhizobiaceae</taxon>
        <taxon>Shinella</taxon>
    </lineage>
</organism>
<name>A0A6N8SJ66_9HYPH</name>
<gene>
    <name evidence="1" type="ORF">GR138_26790</name>
</gene>
<dbReference type="EMBL" id="WUMK01000012">
    <property type="protein sequence ID" value="MXN48811.1"/>
    <property type="molecule type" value="Genomic_DNA"/>
</dbReference>
<dbReference type="OrthoDB" id="8421884at2"/>